<evidence type="ECO:0000313" key="3">
    <source>
        <dbReference type="EMBL" id="KAG9686204.1"/>
    </source>
</evidence>
<sequence length="547" mass="58883">MSTAAGPGASQPRLKTEMMNPATTTKSTSLWNTQNLGLRLCADVASAATAAALVAPVITAIDKAIIENASGRQTLGRSLRDSLATFALRPHHFLFSKPFALIFMLYGGTYITANTLDTCASTIKGKSASTTTSGPAKFLATSSANLSLCLYKDSRFAKLFGVATSSPRHIPGPSYALFAVRDCLTVFASFNVPPLIAPLLPLSEGMQKHVSAASAAQFLAPAAVQLISTPLHLLGLDLYNRDGTLGAKDRWARVRRDWLKTRLSPLYRYTPRLQSITSTTHVRNMATLDDKSRALLQKAYPQTPELEGDMIKLSQSLFPKAEYSTNEKTEIEQWLITSSHIASSTEDAAKTAERLSSLNTHLSTRTTLLGSKPSVADIALYARVAPVIASWSDEQRTGEQGYHHIVRHADFVQNSPLFGLKVEDSEKVKIDQDNIIFKIKPIDLKAEKERKKKEKELAAQGATSAANAGATVTSAAAPEAQQKSVADKATEQAEKVKDQAKSAGEKVADAVGAETPGVSKKTEKKAKKEKAPKQPKAPAAPEKPFSP</sequence>
<dbReference type="InterPro" id="IPR053836">
    <property type="entry name" value="Arc1-like_N"/>
</dbReference>
<dbReference type="Gene3D" id="1.20.1050.130">
    <property type="match status" value="1"/>
</dbReference>
<feature type="compositionally biased region" description="Basic and acidic residues" evidence="1">
    <location>
        <begin position="485"/>
        <end position="508"/>
    </location>
</feature>
<dbReference type="Proteomes" id="UP000779574">
    <property type="component" value="Unassembled WGS sequence"/>
</dbReference>
<dbReference type="AlphaFoldDB" id="A0A9P8J3M8"/>
<evidence type="ECO:0000256" key="1">
    <source>
        <dbReference type="SAM" id="MobiDB-lite"/>
    </source>
</evidence>
<dbReference type="GO" id="GO:0032991">
    <property type="term" value="C:protein-containing complex"/>
    <property type="evidence" value="ECO:0007669"/>
    <property type="project" value="UniProtKB-ARBA"/>
</dbReference>
<dbReference type="PANTHER" id="PTHR37845:SF1">
    <property type="entry name" value="SEQUENCE ORPHAN"/>
    <property type="match status" value="1"/>
</dbReference>
<reference evidence="3" key="2">
    <citation type="submission" date="2021-08" db="EMBL/GenBank/DDBJ databases">
        <authorList>
            <person name="Gostincar C."/>
            <person name="Sun X."/>
            <person name="Song Z."/>
            <person name="Gunde-Cimerman N."/>
        </authorList>
    </citation>
    <scope>NUCLEOTIDE SEQUENCE</scope>
    <source>
        <strain evidence="3">EXF-9911</strain>
    </source>
</reference>
<feature type="region of interest" description="Disordered" evidence="1">
    <location>
        <begin position="455"/>
        <end position="547"/>
    </location>
</feature>
<dbReference type="InterPro" id="IPR036282">
    <property type="entry name" value="Glutathione-S-Trfase_C_sf"/>
</dbReference>
<evidence type="ECO:0000313" key="4">
    <source>
        <dbReference type="Proteomes" id="UP000779574"/>
    </source>
</evidence>
<feature type="domain" description="Nuclear-export cofactor Arc1-like N-terminal" evidence="2">
    <location>
        <begin position="330"/>
        <end position="415"/>
    </location>
</feature>
<dbReference type="PANTHER" id="PTHR37845">
    <property type="entry name" value="SEQUENCE ORPHAN"/>
    <property type="match status" value="1"/>
</dbReference>
<comment type="caution">
    <text evidence="3">The sequence shown here is derived from an EMBL/GenBank/DDBJ whole genome shotgun (WGS) entry which is preliminary data.</text>
</comment>
<dbReference type="InterPro" id="IPR038781">
    <property type="entry name" value="C365.16-ike"/>
</dbReference>
<feature type="non-terminal residue" evidence="3">
    <location>
        <position position="1"/>
    </location>
</feature>
<reference evidence="3" key="1">
    <citation type="journal article" date="2021" name="J Fungi (Basel)">
        <title>Virulence traits and population genomics of the black yeast Aureobasidium melanogenum.</title>
        <authorList>
            <person name="Cernosa A."/>
            <person name="Sun X."/>
            <person name="Gostincar C."/>
            <person name="Fang C."/>
            <person name="Gunde-Cimerman N."/>
            <person name="Song Z."/>
        </authorList>
    </citation>
    <scope>NUCLEOTIDE SEQUENCE</scope>
    <source>
        <strain evidence="3">EXF-9911</strain>
    </source>
</reference>
<organism evidence="3 4">
    <name type="scientific">Aureobasidium melanogenum</name>
    <name type="common">Aureobasidium pullulans var. melanogenum</name>
    <dbReference type="NCBI Taxonomy" id="46634"/>
    <lineage>
        <taxon>Eukaryota</taxon>
        <taxon>Fungi</taxon>
        <taxon>Dikarya</taxon>
        <taxon>Ascomycota</taxon>
        <taxon>Pezizomycotina</taxon>
        <taxon>Dothideomycetes</taxon>
        <taxon>Dothideomycetidae</taxon>
        <taxon>Dothideales</taxon>
        <taxon>Saccotheciaceae</taxon>
        <taxon>Aureobasidium</taxon>
    </lineage>
</organism>
<proteinExistence type="predicted"/>
<dbReference type="EMBL" id="JAHFXF010000526">
    <property type="protein sequence ID" value="KAG9686204.1"/>
    <property type="molecule type" value="Genomic_DNA"/>
</dbReference>
<accession>A0A9P8J3M8</accession>
<feature type="region of interest" description="Disordered" evidence="1">
    <location>
        <begin position="1"/>
        <end position="26"/>
    </location>
</feature>
<feature type="compositionally biased region" description="Low complexity" evidence="1">
    <location>
        <begin position="534"/>
        <end position="547"/>
    </location>
</feature>
<dbReference type="CDD" id="cd10304">
    <property type="entry name" value="GST_C_Arc1p_N_like"/>
    <property type="match status" value="1"/>
</dbReference>
<evidence type="ECO:0000259" key="2">
    <source>
        <dbReference type="Pfam" id="PF21972"/>
    </source>
</evidence>
<dbReference type="Pfam" id="PF21972">
    <property type="entry name" value="Arc1p_N_like"/>
    <property type="match status" value="1"/>
</dbReference>
<feature type="compositionally biased region" description="Low complexity" evidence="1">
    <location>
        <begin position="458"/>
        <end position="481"/>
    </location>
</feature>
<protein>
    <submittedName>
        <fullName evidence="3">Nucleic acid-binding protein</fullName>
    </submittedName>
</protein>
<dbReference type="SUPFAM" id="SSF47616">
    <property type="entry name" value="GST C-terminal domain-like"/>
    <property type="match status" value="1"/>
</dbReference>
<name>A0A9P8J3M8_AURME</name>
<dbReference type="GO" id="GO:0005739">
    <property type="term" value="C:mitochondrion"/>
    <property type="evidence" value="ECO:0007669"/>
    <property type="project" value="TreeGrafter"/>
</dbReference>
<gene>
    <name evidence="3" type="ORF">KCU76_g11171</name>
</gene>